<dbReference type="InterPro" id="IPR005949">
    <property type="entry name" value="Form_AcTrfase"/>
</dbReference>
<name>A0A1T4KKK3_9FIRM</name>
<dbReference type="CDD" id="cd01678">
    <property type="entry name" value="PFL1"/>
    <property type="match status" value="1"/>
</dbReference>
<feature type="modified residue" description="Glycine radical" evidence="15 16">
    <location>
        <position position="718"/>
    </location>
</feature>
<evidence type="ECO:0000256" key="8">
    <source>
        <dbReference type="ARBA" id="ARBA00022679"/>
    </source>
</evidence>
<dbReference type="Proteomes" id="UP000243297">
    <property type="component" value="Unassembled WGS sequence"/>
</dbReference>
<keyword evidence="11 17" id="KW-0012">Acyltransferase</keyword>
<dbReference type="EC" id="2.3.1.54" evidence="4 17"/>
<dbReference type="PANTHER" id="PTHR30191:SF0">
    <property type="entry name" value="FORMATE ACETYLTRANSFERASE 1"/>
    <property type="match status" value="1"/>
</dbReference>
<feature type="domain" description="PFL" evidence="19">
    <location>
        <begin position="1"/>
        <end position="613"/>
    </location>
</feature>
<comment type="similarity">
    <text evidence="3 17">Belongs to the glycyl radical enzyme (GRE) family. PFL subfamily.</text>
</comment>
<dbReference type="EMBL" id="FUWY01000001">
    <property type="protein sequence ID" value="SJZ42930.1"/>
    <property type="molecule type" value="Genomic_DNA"/>
</dbReference>
<evidence type="ECO:0000256" key="14">
    <source>
        <dbReference type="PIRSR" id="PIRSR000379-1"/>
    </source>
</evidence>
<dbReference type="PIRSF" id="PIRSF000379">
    <property type="entry name" value="For_Ac_trans_1"/>
    <property type="match status" value="1"/>
</dbReference>
<dbReference type="InterPro" id="IPR001150">
    <property type="entry name" value="Gly_radical"/>
</dbReference>
<feature type="domain" description="Glycine radical" evidence="18">
    <location>
        <begin position="620"/>
        <end position="743"/>
    </location>
</feature>
<dbReference type="NCBIfam" id="TIGR01255">
    <property type="entry name" value="pyr_form_ly_1"/>
    <property type="match status" value="1"/>
</dbReference>
<evidence type="ECO:0000256" key="13">
    <source>
        <dbReference type="ARBA" id="ARBA00049029"/>
    </source>
</evidence>
<dbReference type="InterPro" id="IPR004184">
    <property type="entry name" value="PFL_dom"/>
</dbReference>
<evidence type="ECO:0000256" key="4">
    <source>
        <dbReference type="ARBA" id="ARBA00013214"/>
    </source>
</evidence>
<dbReference type="GO" id="GO:0006006">
    <property type="term" value="P:glucose metabolic process"/>
    <property type="evidence" value="ECO:0007669"/>
    <property type="project" value="UniProtKB-UniRule"/>
</dbReference>
<dbReference type="STRING" id="118967.SAMN02745191_0581"/>
<keyword evidence="8 17" id="KW-0808">Transferase</keyword>
<feature type="active site" description="S-acetylcysteine intermediate" evidence="14">
    <location>
        <position position="406"/>
    </location>
</feature>
<gene>
    <name evidence="20" type="ORF">SAMN02745191_0581</name>
</gene>
<evidence type="ECO:0000256" key="16">
    <source>
        <dbReference type="PROSITE-ProRule" id="PRU00493"/>
    </source>
</evidence>
<dbReference type="GO" id="GO:0005829">
    <property type="term" value="C:cytosol"/>
    <property type="evidence" value="ECO:0007669"/>
    <property type="project" value="TreeGrafter"/>
</dbReference>
<dbReference type="PROSITE" id="PS00850">
    <property type="entry name" value="GLY_RADICAL_1"/>
    <property type="match status" value="1"/>
</dbReference>
<evidence type="ECO:0000256" key="5">
    <source>
        <dbReference type="ARBA" id="ARBA00013897"/>
    </source>
</evidence>
<keyword evidence="6 17" id="KW-0963">Cytoplasm</keyword>
<evidence type="ECO:0000259" key="19">
    <source>
        <dbReference type="PROSITE" id="PS51554"/>
    </source>
</evidence>
<dbReference type="RefSeq" id="WP_078711010.1">
    <property type="nucleotide sequence ID" value="NZ_FUWY01000001.1"/>
</dbReference>
<comment type="subcellular location">
    <subcellularLocation>
        <location evidence="1 17">Cytoplasm</location>
    </subcellularLocation>
</comment>
<dbReference type="PANTHER" id="PTHR30191">
    <property type="entry name" value="FORMATE ACETYLTRANSFERASE"/>
    <property type="match status" value="1"/>
</dbReference>
<evidence type="ECO:0000256" key="17">
    <source>
        <dbReference type="RuleBase" id="RU368075"/>
    </source>
</evidence>
<comment type="pathway">
    <text evidence="2 17">Fermentation; pyruvate fermentation; formate from pyruvate: step 1/1.</text>
</comment>
<dbReference type="SUPFAM" id="SSF51998">
    <property type="entry name" value="PFL-like glycyl radical enzymes"/>
    <property type="match status" value="1"/>
</dbReference>
<dbReference type="AlphaFoldDB" id="A0A1T4KKK3"/>
<evidence type="ECO:0000256" key="15">
    <source>
        <dbReference type="PIRSR" id="PIRSR000379-2"/>
    </source>
</evidence>
<feature type="active site" description="Cysteine radical intermediate" evidence="14">
    <location>
        <position position="407"/>
    </location>
</feature>
<evidence type="ECO:0000256" key="6">
    <source>
        <dbReference type="ARBA" id="ARBA00022490"/>
    </source>
</evidence>
<evidence type="ECO:0000313" key="20">
    <source>
        <dbReference type="EMBL" id="SJZ42930.1"/>
    </source>
</evidence>
<dbReference type="Pfam" id="PF02901">
    <property type="entry name" value="PFL-like"/>
    <property type="match status" value="1"/>
</dbReference>
<evidence type="ECO:0000256" key="11">
    <source>
        <dbReference type="ARBA" id="ARBA00023315"/>
    </source>
</evidence>
<keyword evidence="9 15" id="KW-0556">Organic radical</keyword>
<comment type="subunit">
    <text evidence="17">Homodimer.</text>
</comment>
<evidence type="ECO:0000256" key="1">
    <source>
        <dbReference type="ARBA" id="ARBA00004496"/>
    </source>
</evidence>
<evidence type="ECO:0000259" key="18">
    <source>
        <dbReference type="PROSITE" id="PS51149"/>
    </source>
</evidence>
<comment type="catalytic activity">
    <reaction evidence="13 17">
        <text>formate + acetyl-CoA = pyruvate + CoA</text>
        <dbReference type="Rhea" id="RHEA:11844"/>
        <dbReference type="ChEBI" id="CHEBI:15361"/>
        <dbReference type="ChEBI" id="CHEBI:15740"/>
        <dbReference type="ChEBI" id="CHEBI:57287"/>
        <dbReference type="ChEBI" id="CHEBI:57288"/>
        <dbReference type="EC" id="2.3.1.54"/>
    </reaction>
</comment>
<dbReference type="OrthoDB" id="9803969at2"/>
<accession>A0A1T4KKK3</accession>
<dbReference type="PROSITE" id="PS51554">
    <property type="entry name" value="PFL"/>
    <property type="match status" value="1"/>
</dbReference>
<keyword evidence="21" id="KW-1185">Reference proteome</keyword>
<proteinExistence type="inferred from homology"/>
<evidence type="ECO:0000313" key="21">
    <source>
        <dbReference type="Proteomes" id="UP000243297"/>
    </source>
</evidence>
<dbReference type="GO" id="GO:0008861">
    <property type="term" value="F:formate C-acetyltransferase activity"/>
    <property type="evidence" value="ECO:0007669"/>
    <property type="project" value="UniProtKB-UniRule"/>
</dbReference>
<evidence type="ECO:0000256" key="12">
    <source>
        <dbReference type="ARBA" id="ARBA00031063"/>
    </source>
</evidence>
<dbReference type="InterPro" id="IPR050244">
    <property type="entry name" value="Auton_GlycylRad_Cofactor"/>
</dbReference>
<evidence type="ECO:0000256" key="2">
    <source>
        <dbReference type="ARBA" id="ARBA00004809"/>
    </source>
</evidence>
<protein>
    <recommendedName>
        <fullName evidence="5 17">Formate acetyltransferase</fullName>
        <ecNumber evidence="4 17">2.3.1.54</ecNumber>
    </recommendedName>
    <alternativeName>
        <fullName evidence="12 17">Pyruvate formate-lyase</fullName>
    </alternativeName>
</protein>
<evidence type="ECO:0000256" key="7">
    <source>
        <dbReference type="ARBA" id="ARBA00022526"/>
    </source>
</evidence>
<evidence type="ECO:0000256" key="10">
    <source>
        <dbReference type="ARBA" id="ARBA00023277"/>
    </source>
</evidence>
<keyword evidence="7 17" id="KW-0313">Glucose metabolism</keyword>
<dbReference type="InterPro" id="IPR019777">
    <property type="entry name" value="Form_AcTrfase_GR_CS"/>
</dbReference>
<evidence type="ECO:0000256" key="3">
    <source>
        <dbReference type="ARBA" id="ARBA00008375"/>
    </source>
</evidence>
<keyword evidence="10 17" id="KW-0119">Carbohydrate metabolism</keyword>
<dbReference type="Pfam" id="PF01228">
    <property type="entry name" value="Gly_radical"/>
    <property type="match status" value="1"/>
</dbReference>
<dbReference type="UniPathway" id="UPA00920">
    <property type="reaction ID" value="UER00891"/>
</dbReference>
<dbReference type="Gene3D" id="3.20.70.20">
    <property type="match status" value="1"/>
</dbReference>
<reference evidence="21" key="1">
    <citation type="submission" date="2017-02" db="EMBL/GenBank/DDBJ databases">
        <authorList>
            <person name="Varghese N."/>
            <person name="Submissions S."/>
        </authorList>
    </citation>
    <scope>NUCLEOTIDE SEQUENCE [LARGE SCALE GENOMIC DNA]</scope>
    <source>
        <strain evidence="21">ATCC 25662</strain>
    </source>
</reference>
<sequence length="743" mass="83996">MTNAYREFKGNKWQESIDVRDFIISNYKEYTGDDQFLKDATARTNKLMEEVNSLLKKEHENNGVLSVDTEVITSLTNYEPGYIDKELELIVGLQTDEPLKRGVNPFGGIRMARSAVEAYGYKLSDTIEEQFKYKTTHNDGVFRAYTDEMRAARKVGLITGLPDAYGRGRIIGDYRRVALYGIDKLIEEKKKDKNALGQVSLGQDEIRQLEELYQQITFLGKLKEMAQMHGYDISKPAQNAKEAIQWTYFGYLGAIKEQNGAAMSLGRVSTFFDIYFERDIEEGTLTEEEAQELMDQFVIKLRLARHLRTPDYNELFGGDPMWITEVLGGISLEGKSLVTKSSFRMLHTLINLGSAPEPNLTILWSQKLPVGFKNFCSKISILTDSIQYENDDVMRPIYGDDYAIACCVSAMKIGKQMQFFGARCNLPKLLLLALNGGIEEKKGVELGPKMDSLANGQPLRYEEVVSRLDSYMSWLAGLYVNTMNIIHYMHDKYAYEKTQMALHDTEVERFMAFGVAGISVIADSLSAIKYAKVTPVLGENGIIEDFTIEGDFPKYGNDDDRVDFIAKELVEKFITELRKHKTYRKSIHTLSVLTITSNVVYGKKTGATPDGRKAGEAFAPGANPMHNRETNGAIAALNSVAKIPYDACRDGISNTFSIVPNSLGSKEEERIVNLVNLMDGYFIQNAHHLNVNVLNKEQLMDAYENPDKYPNLTIRVSGYAVNFHRLSREQQKEVIQRTFHTTL</sequence>
<dbReference type="PROSITE" id="PS51149">
    <property type="entry name" value="GLY_RADICAL_2"/>
    <property type="match status" value="1"/>
</dbReference>
<evidence type="ECO:0000256" key="9">
    <source>
        <dbReference type="ARBA" id="ARBA00022818"/>
    </source>
</evidence>
<organism evidence="20 21">
    <name type="scientific">Anaerorhabdus furcosa</name>
    <dbReference type="NCBI Taxonomy" id="118967"/>
    <lineage>
        <taxon>Bacteria</taxon>
        <taxon>Bacillati</taxon>
        <taxon>Bacillota</taxon>
        <taxon>Erysipelotrichia</taxon>
        <taxon>Erysipelotrichales</taxon>
        <taxon>Erysipelotrichaceae</taxon>
        <taxon>Anaerorhabdus</taxon>
    </lineage>
</organism>